<keyword evidence="2" id="KW-1185">Reference proteome</keyword>
<dbReference type="Proteomes" id="UP001153678">
    <property type="component" value="Unassembled WGS sequence"/>
</dbReference>
<dbReference type="OrthoDB" id="2397966at2759"/>
<accession>A0A9W4SDD9</accession>
<gene>
    <name evidence="1" type="ORF">FWILDA_LOCUS1779</name>
</gene>
<evidence type="ECO:0000313" key="1">
    <source>
        <dbReference type="EMBL" id="CAI2164860.1"/>
    </source>
</evidence>
<comment type="caution">
    <text evidence="1">The sequence shown here is derived from an EMBL/GenBank/DDBJ whole genome shotgun (WGS) entry which is preliminary data.</text>
</comment>
<dbReference type="SUPFAM" id="SSF81585">
    <property type="entry name" value="PsbU/PolX domain-like"/>
    <property type="match status" value="1"/>
</dbReference>
<name>A0A9W4SDD9_9GLOM</name>
<organism evidence="1 2">
    <name type="scientific">Funneliformis geosporum</name>
    <dbReference type="NCBI Taxonomy" id="1117311"/>
    <lineage>
        <taxon>Eukaryota</taxon>
        <taxon>Fungi</taxon>
        <taxon>Fungi incertae sedis</taxon>
        <taxon>Mucoromycota</taxon>
        <taxon>Glomeromycotina</taxon>
        <taxon>Glomeromycetes</taxon>
        <taxon>Glomerales</taxon>
        <taxon>Glomeraceae</taxon>
        <taxon>Funneliformis</taxon>
    </lineage>
</organism>
<reference evidence="1" key="1">
    <citation type="submission" date="2022-08" db="EMBL/GenBank/DDBJ databases">
        <authorList>
            <person name="Kallberg Y."/>
            <person name="Tangrot J."/>
            <person name="Rosling A."/>
        </authorList>
    </citation>
    <scope>NUCLEOTIDE SEQUENCE</scope>
    <source>
        <strain evidence="1">Wild A</strain>
    </source>
</reference>
<dbReference type="Gene3D" id="1.10.150.320">
    <property type="entry name" value="Photosystem II 12 kDa extrinsic protein"/>
    <property type="match status" value="1"/>
</dbReference>
<dbReference type="EMBL" id="CAMKVN010000182">
    <property type="protein sequence ID" value="CAI2164860.1"/>
    <property type="molecule type" value="Genomic_DNA"/>
</dbReference>
<evidence type="ECO:0000313" key="2">
    <source>
        <dbReference type="Proteomes" id="UP001153678"/>
    </source>
</evidence>
<proteinExistence type="predicted"/>
<protein>
    <submittedName>
        <fullName evidence="1">4725_t:CDS:1</fullName>
    </submittedName>
</protein>
<sequence length="843" mass="97177">MDTSFNCYILILSSDDSETISVDIYKDNKNRRYFQSDKAKITLANFKVSHLKEHVCNIYGIKKVDQRKVKFWNVNVEVERIENNNISTEDDVTHKLEGRKMRDHDLFNVYFKVELADHNKIEMGNIHIIAIIPTIVAPATASPSHTQDAVEWSNVDSVYNWIKELKQPNENLKPNLVSSFGARFPLQGRDETLQILLNGNQTRNGIRQRLDYIREKRYDKQLHHIPILANGPGTGKSRFLQELLTLIENQARGYIGKGNNELLDAFDNRKLLSINVTFNANTGASERDTSAGPASVALRILYEHFLSGGMMSYDHFFSMCNGNWREFTISNALGVVIKDTGNDINFVILGIDELNCLHSLAKGDLNPVQQIVRAVGVLSCSQGNIFYAPILAGTIQGPLENMIRESTYDLLRLPLRLLSDSEVKNITSYMKGDQKLAGYINHSKTFQRFISDIGGQVRALEIFYKELLSAIKMNTHNIDYKFVFQLVNYRLMKKYPFDDFATIMKPVVAHAILNIPVDETDKFEIGNDKFSYVDLSSKGIINLEATCDNPKMFYVRMPYIWVWITTSIKEFKAGQFWDVMIDQKSHILWQSFEEFNMRFWVLRLQLLKELDETVTLRDLFRGAYYSDQGIPLLDHKFQLPTVEKYYLELAYRYPDTMQNEHLLLGTVFKNGDGAPWDIFLFLDDYLIAIQVKSSNTTAGQPQTLSKAIVKREYNKVKDAFELMEKSFESEKPIKHWVLFICTNGPKTRNCLESLEKNCFVIDRENYKDFYGYTFSTRAEFSADDDQLDANTAEEYELRTVRGIGESIASEIKNKRPFEDENDLYNKVKNIPIEARKKIKATKK</sequence>
<dbReference type="AlphaFoldDB" id="A0A9W4SDD9"/>